<dbReference type="GeneID" id="105904113"/>
<dbReference type="Pfam" id="PF04437">
    <property type="entry name" value="RINT1_TIP1"/>
    <property type="match status" value="1"/>
</dbReference>
<dbReference type="PROSITE" id="PS51386">
    <property type="entry name" value="RINT1_TIP20"/>
    <property type="match status" value="1"/>
</dbReference>
<dbReference type="InterPro" id="IPR007528">
    <property type="entry name" value="RINT1_Tip20"/>
</dbReference>
<dbReference type="InterPro" id="IPR042044">
    <property type="entry name" value="EXOC6PINT-1/Sec15/Tip20_C_dom2"/>
</dbReference>
<comment type="similarity">
    <text evidence="1">Belongs to the RINT1 family.</text>
</comment>
<keyword evidence="4" id="KW-0175">Coiled coil</keyword>
<dbReference type="Gene3D" id="1.20.58.670">
    <property type="entry name" value="Dsl1p vesicle tethering complex, Tip20p subunit, domain D"/>
    <property type="match status" value="1"/>
</dbReference>
<dbReference type="GO" id="GO:0060628">
    <property type="term" value="P:regulation of ER to Golgi vesicle-mediated transport"/>
    <property type="evidence" value="ECO:0007669"/>
    <property type="project" value="TreeGrafter"/>
</dbReference>
<evidence type="ECO:0000256" key="4">
    <source>
        <dbReference type="SAM" id="Coils"/>
    </source>
</evidence>
<name>A0A6P3W234_CLUHA</name>
<dbReference type="AlphaFoldDB" id="A0A6P3W234"/>
<organism evidence="5 6">
    <name type="scientific">Clupea harengus</name>
    <name type="common">Atlantic herring</name>
    <dbReference type="NCBI Taxonomy" id="7950"/>
    <lineage>
        <taxon>Eukaryota</taxon>
        <taxon>Metazoa</taxon>
        <taxon>Chordata</taxon>
        <taxon>Craniata</taxon>
        <taxon>Vertebrata</taxon>
        <taxon>Euteleostomi</taxon>
        <taxon>Actinopterygii</taxon>
        <taxon>Neopterygii</taxon>
        <taxon>Teleostei</taxon>
        <taxon>Clupei</taxon>
        <taxon>Clupeiformes</taxon>
        <taxon>Clupeoidei</taxon>
        <taxon>Clupeidae</taxon>
        <taxon>Clupea</taxon>
    </lineage>
</organism>
<accession>A0A6P3W234</accession>
<evidence type="ECO:0000256" key="2">
    <source>
        <dbReference type="ARBA" id="ARBA00073943"/>
    </source>
</evidence>
<evidence type="ECO:0000313" key="6">
    <source>
        <dbReference type="RefSeq" id="XP_012687402.2"/>
    </source>
</evidence>
<dbReference type="OrthoDB" id="2189254at2759"/>
<dbReference type="FunFam" id="1.20.58.670:FF:000003">
    <property type="entry name" value="RAD50-interacting protein 1"/>
    <property type="match status" value="1"/>
</dbReference>
<proteinExistence type="inferred from homology"/>
<gene>
    <name evidence="6" type="primary">rint1</name>
</gene>
<sequence length="778" mass="87931">MAAPMAERDNYLETEINSLTMAENNSESVSKDGEGTDYILQFVEKEIGCDLKALGKVSGMLEKLKAENKALEEQVMTASSSVPLRVSAAIETAEKSRSDLDSLLHRERVLSNTLQQHLQGAQSWADSLGQTLGQLDIIEKHQKYLQCLARIEELSDSIQQCLMTSSTWEAVGAIGTMANLDLSLQESGCSHLQAFLRETLHFWHKILKDRLAGDFEEVLTQLHWPFISPPTPSLSPPANTQELNSQLELLVSQLLALQTSDDLISEKESSSRLGLPQPSPLSLPIKIMMVPLSKRFRYHFTGNRQTNSLNKPEWYLTQALMWMGNNSNFMEEKIQPILDHSGANINAKVELCRGLLFLAQEKLALDASRLLYDDALFCHLVDEVLQFEKELRTTHQYPSTLPGALHILLEEAVFQKWLSVERKMALEKVDAMLSAEGAWSSQYRDITDMDELKAPDCAETFMTLLLVITDRYRSLPSPRAQLSFLALQRELVDDFRIRLTQVMKEESRNPLGIRYCAILNASNYISAVLTDWGDNVFFLQLQQAAVALGDEVLGPLGATETGRLASLEGSLFEELLGLLERLRGDMMGRLLDAVMRDVKEKTQTYIRDRWLSLPSQHDQATMSLSSSACPMMLCLRDHLLQLQQLLCLPLFQMFWQGLAERLDLFLYQDLILYNHFNEGGAAQLQFDMMRNLFPLFGHYCKRPENFFKHVKEACILLTLNVGPALLLRDLLRQAEEDTAVLEGQQPSPEAALNEMGVFRLTPYDVSILLGLRASWPEQ</sequence>
<dbReference type="PANTHER" id="PTHR13520">
    <property type="entry name" value="RAD50-INTERACTING PROTEIN 1 RINT-1"/>
    <property type="match status" value="1"/>
</dbReference>
<keyword evidence="5" id="KW-1185">Reference proteome</keyword>
<evidence type="ECO:0000256" key="1">
    <source>
        <dbReference type="ARBA" id="ARBA00061158"/>
    </source>
</evidence>
<dbReference type="RefSeq" id="XP_012687402.2">
    <property type="nucleotide sequence ID" value="XM_012831948.3"/>
</dbReference>
<dbReference type="Proteomes" id="UP000515152">
    <property type="component" value="Chromosome 16"/>
</dbReference>
<dbReference type="GO" id="GO:0006888">
    <property type="term" value="P:endoplasmic reticulum to Golgi vesicle-mediated transport"/>
    <property type="evidence" value="ECO:0007669"/>
    <property type="project" value="InterPro"/>
</dbReference>
<dbReference type="GO" id="GO:0070939">
    <property type="term" value="C:Dsl1/NZR complex"/>
    <property type="evidence" value="ECO:0007669"/>
    <property type="project" value="InterPro"/>
</dbReference>
<dbReference type="CTD" id="60561"/>
<dbReference type="PANTHER" id="PTHR13520:SF0">
    <property type="entry name" value="RAD50-INTERACTING PROTEIN 1"/>
    <property type="match status" value="1"/>
</dbReference>
<dbReference type="GO" id="GO:0006890">
    <property type="term" value="P:retrograde vesicle-mediated transport, Golgi to endoplasmic reticulum"/>
    <property type="evidence" value="ECO:0007669"/>
    <property type="project" value="InterPro"/>
</dbReference>
<dbReference type="KEGG" id="char:105904113"/>
<evidence type="ECO:0000256" key="3">
    <source>
        <dbReference type="ARBA" id="ARBA00079551"/>
    </source>
</evidence>
<reference evidence="6" key="1">
    <citation type="submission" date="2025-08" db="UniProtKB">
        <authorList>
            <consortium name="RefSeq"/>
        </authorList>
    </citation>
    <scope>IDENTIFICATION</scope>
</reference>
<evidence type="ECO:0000313" key="5">
    <source>
        <dbReference type="Proteomes" id="UP000515152"/>
    </source>
</evidence>
<feature type="coiled-coil region" evidence="4">
    <location>
        <begin position="54"/>
        <end position="81"/>
    </location>
</feature>
<protein>
    <recommendedName>
        <fullName evidence="2">RAD50-interacting protein 1</fullName>
    </recommendedName>
    <alternativeName>
        <fullName evidence="3">RAD50 interactor 1</fullName>
    </alternativeName>
</protein>